<organism evidence="1 2">
    <name type="scientific">Steinernema glaseri</name>
    <dbReference type="NCBI Taxonomy" id="37863"/>
    <lineage>
        <taxon>Eukaryota</taxon>
        <taxon>Metazoa</taxon>
        <taxon>Ecdysozoa</taxon>
        <taxon>Nematoda</taxon>
        <taxon>Chromadorea</taxon>
        <taxon>Rhabditida</taxon>
        <taxon>Tylenchina</taxon>
        <taxon>Panagrolaimomorpha</taxon>
        <taxon>Strongyloidoidea</taxon>
        <taxon>Steinernematidae</taxon>
        <taxon>Steinernema</taxon>
    </lineage>
</organism>
<evidence type="ECO:0000313" key="1">
    <source>
        <dbReference type="Proteomes" id="UP000095287"/>
    </source>
</evidence>
<dbReference type="AlphaFoldDB" id="A0A1I7ZF65"/>
<protein>
    <submittedName>
        <fullName evidence="2">FTH domain-containing protein</fullName>
    </submittedName>
</protein>
<name>A0A1I7ZF65_9BILA</name>
<proteinExistence type="predicted"/>
<evidence type="ECO:0000313" key="2">
    <source>
        <dbReference type="WBParaSite" id="L893_g25577.t1"/>
    </source>
</evidence>
<reference evidence="2" key="1">
    <citation type="submission" date="2016-11" db="UniProtKB">
        <authorList>
            <consortium name="WormBaseParasite"/>
        </authorList>
    </citation>
    <scope>IDENTIFICATION</scope>
</reference>
<dbReference type="WBParaSite" id="L893_g25577.t1">
    <property type="protein sequence ID" value="L893_g25577.t1"/>
    <property type="gene ID" value="L893_g25577"/>
</dbReference>
<sequence>MDTVPVTFCRDVASLMSEDVADCERLPNPWGSALKSIEERKSFSIHISEVTPNCFFYSLSIAIAPPTLKDMLSWNSRLIQCSEIEIGPFERDNQARRAISKERLIYQLTPFLRRCIAPESSLKITVRTANETVSAMLGQLKEVKFASIELNYCGLDAEDLLEKQMINMKLGRLVMTGQWPHPSRTSEMLSKIIANGHLQFVELQCYPYTDVPCNLKIDFSIFKALFDAWVESKGERKFLVEGLAEVTTKEMNVYARDFDSDFTTNSISYRSPSGEFASNFNVEESQFRRGAVSLTSGKKRWQ</sequence>
<dbReference type="Proteomes" id="UP000095287">
    <property type="component" value="Unplaced"/>
</dbReference>
<accession>A0A1I7ZF65</accession>
<keyword evidence="1" id="KW-1185">Reference proteome</keyword>